<dbReference type="SUPFAM" id="SSF50475">
    <property type="entry name" value="FMN-binding split barrel"/>
    <property type="match status" value="1"/>
</dbReference>
<dbReference type="Proteomes" id="UP000283426">
    <property type="component" value="Unassembled WGS sequence"/>
</dbReference>
<dbReference type="InterPro" id="IPR052174">
    <property type="entry name" value="Flavoredoxin"/>
</dbReference>
<dbReference type="PANTHER" id="PTHR43567:SF5">
    <property type="entry name" value="HYPOTHETICAL CYTOSOLIC PROTEIN"/>
    <property type="match status" value="1"/>
</dbReference>
<protein>
    <submittedName>
        <fullName evidence="6">DUF4468 domain-containing protein</fullName>
    </submittedName>
</protein>
<dbReference type="GO" id="GO:0010181">
    <property type="term" value="F:FMN binding"/>
    <property type="evidence" value="ECO:0007669"/>
    <property type="project" value="InterPro"/>
</dbReference>
<dbReference type="InterPro" id="IPR012349">
    <property type="entry name" value="Split_barrel_FMN-bd"/>
</dbReference>
<dbReference type="Pfam" id="PF14730">
    <property type="entry name" value="DUF4468"/>
    <property type="match status" value="1"/>
</dbReference>
<accession>A0A1Y3Y725</accession>
<dbReference type="EMBL" id="QRYW01000035">
    <property type="protein sequence ID" value="RGV21436.1"/>
    <property type="molecule type" value="Genomic_DNA"/>
</dbReference>
<reference evidence="7 8" key="1">
    <citation type="submission" date="2018-08" db="EMBL/GenBank/DDBJ databases">
        <title>A genome reference for cultivated species of the human gut microbiota.</title>
        <authorList>
            <person name="Zou Y."/>
            <person name="Xue W."/>
            <person name="Luo G."/>
        </authorList>
    </citation>
    <scope>NUCLEOTIDE SEQUENCE [LARGE SCALE GENOMIC DNA]</scope>
    <source>
        <strain evidence="5 7">AF14-6AC</strain>
        <strain evidence="6 8">OF03-11</strain>
    </source>
</reference>
<dbReference type="InterPro" id="IPR002563">
    <property type="entry name" value="Flavin_Rdtase-like_dom"/>
</dbReference>
<comment type="caution">
    <text evidence="6">The sequence shown here is derived from an EMBL/GenBank/DDBJ whole genome shotgun (WGS) entry which is preliminary data.</text>
</comment>
<evidence type="ECO:0000313" key="4">
    <source>
        <dbReference type="EMBL" id="MDB9225068.1"/>
    </source>
</evidence>
<evidence type="ECO:0000313" key="5">
    <source>
        <dbReference type="EMBL" id="RGV21436.1"/>
    </source>
</evidence>
<gene>
    <name evidence="5" type="ORF">DWW24_15135</name>
    <name evidence="6" type="ORF">DXA53_09895</name>
    <name evidence="4" type="ORF">PN645_19000</name>
</gene>
<dbReference type="Proteomes" id="UP000284434">
    <property type="component" value="Unassembled WGS sequence"/>
</dbReference>
<evidence type="ECO:0000313" key="6">
    <source>
        <dbReference type="EMBL" id="RGY06521.1"/>
    </source>
</evidence>
<dbReference type="GO" id="GO:0016646">
    <property type="term" value="F:oxidoreductase activity, acting on the CH-NH group of donors, NAD or NADP as acceptor"/>
    <property type="evidence" value="ECO:0007669"/>
    <property type="project" value="UniProtKB-ARBA"/>
</dbReference>
<dbReference type="Pfam" id="PF01613">
    <property type="entry name" value="Flavin_Reduct"/>
    <property type="match status" value="1"/>
</dbReference>
<feature type="domain" description="Flavin reductase like" evidence="2">
    <location>
        <begin position="245"/>
        <end position="387"/>
    </location>
</feature>
<organism evidence="6 8">
    <name type="scientific">Odoribacter splanchnicus</name>
    <dbReference type="NCBI Taxonomy" id="28118"/>
    <lineage>
        <taxon>Bacteria</taxon>
        <taxon>Pseudomonadati</taxon>
        <taxon>Bacteroidota</taxon>
        <taxon>Bacteroidia</taxon>
        <taxon>Bacteroidales</taxon>
        <taxon>Odoribacteraceae</taxon>
        <taxon>Odoribacter</taxon>
    </lineage>
</organism>
<dbReference type="Proteomes" id="UP001212263">
    <property type="component" value="Unassembled WGS sequence"/>
</dbReference>
<evidence type="ECO:0000259" key="3">
    <source>
        <dbReference type="Pfam" id="PF14730"/>
    </source>
</evidence>
<dbReference type="InterPro" id="IPR027823">
    <property type="entry name" value="DUF4468"/>
</dbReference>
<name>A0A1Y3Y725_9BACT</name>
<sequence length="388" mass="43632">MKHLFLLFLLIPVTLFAQVDKKYLAGAVPVVDDRVVFTEELNLPGRSQNDIFATLLQWATTRFITTEELQSRILYSDQDKGQIACMGQEYLVFTNKALSLDRAVINYQMFITCKPGKCELKVTAIRYQYNRGTAGQEIIPAEEQITDQHTLNKTQTKLIKSTGKFRIHTIDLVDKLFADAAAAVGATQVSAPVATQTPAVPRVPVTSTTVQAPDNTITPANLEGYRQISPDKIPGNIYKMLSENWMLITAGNDAQYNMMTASWGGLGHMYNKPVAFCFINPTRYTYQLMENNDTYTLSFYTETYRDILNYCGTNSGRDKDKVKEAGLTPITTPSGSKAFSEAWMIIECRKMVSQSLIPEALHDSQAKEKWGTQLHKMYIGEILNVWVK</sequence>
<proteinExistence type="inferred from homology"/>
<feature type="domain" description="DUF4468" evidence="3">
    <location>
        <begin position="37"/>
        <end position="128"/>
    </location>
</feature>
<dbReference type="Gene3D" id="3.30.530.80">
    <property type="match status" value="1"/>
</dbReference>
<evidence type="ECO:0000313" key="8">
    <source>
        <dbReference type="Proteomes" id="UP000284434"/>
    </source>
</evidence>
<dbReference type="PANTHER" id="PTHR43567">
    <property type="entry name" value="FLAVOREDOXIN-RELATED-RELATED"/>
    <property type="match status" value="1"/>
</dbReference>
<reference evidence="4" key="2">
    <citation type="submission" date="2023-01" db="EMBL/GenBank/DDBJ databases">
        <title>Human gut microbiome strain richness.</title>
        <authorList>
            <person name="Chen-Liaw A."/>
        </authorList>
    </citation>
    <scope>NUCLEOTIDE SEQUENCE</scope>
    <source>
        <strain evidence="4">RTP21484st1_B7_RTP21484_190118</strain>
    </source>
</reference>
<comment type="similarity">
    <text evidence="1">Belongs to the flavoredoxin family.</text>
</comment>
<dbReference type="CDD" id="cd12190">
    <property type="entry name" value="Bacova_04320_like"/>
    <property type="match status" value="1"/>
</dbReference>
<dbReference type="Gene3D" id="2.30.110.10">
    <property type="entry name" value="Electron Transport, Fmn-binding Protein, Chain A"/>
    <property type="match status" value="1"/>
</dbReference>
<dbReference type="RefSeq" id="WP_022159666.1">
    <property type="nucleotide sequence ID" value="NZ_CABJFF010000013.1"/>
</dbReference>
<evidence type="ECO:0000313" key="7">
    <source>
        <dbReference type="Proteomes" id="UP000283426"/>
    </source>
</evidence>
<evidence type="ECO:0000259" key="2">
    <source>
        <dbReference type="Pfam" id="PF01613"/>
    </source>
</evidence>
<dbReference type="AlphaFoldDB" id="A0A1Y3Y725"/>
<evidence type="ECO:0000256" key="1">
    <source>
        <dbReference type="ARBA" id="ARBA00038054"/>
    </source>
</evidence>
<dbReference type="EMBL" id="QSCO01000012">
    <property type="protein sequence ID" value="RGY06521.1"/>
    <property type="molecule type" value="Genomic_DNA"/>
</dbReference>
<dbReference type="EMBL" id="JAQMRD010000042">
    <property type="protein sequence ID" value="MDB9225068.1"/>
    <property type="molecule type" value="Genomic_DNA"/>
</dbReference>